<dbReference type="Gene3D" id="3.30.420.10">
    <property type="entry name" value="Ribonuclease H-like superfamily/Ribonuclease H"/>
    <property type="match status" value="1"/>
</dbReference>
<dbReference type="GO" id="GO:0035861">
    <property type="term" value="C:site of double-strand break"/>
    <property type="evidence" value="ECO:0007669"/>
    <property type="project" value="TreeGrafter"/>
</dbReference>
<dbReference type="GO" id="GO:0006303">
    <property type="term" value="P:double-strand break repair via nonhomologous end joining"/>
    <property type="evidence" value="ECO:0007669"/>
    <property type="project" value="TreeGrafter"/>
</dbReference>
<dbReference type="GO" id="GO:0044774">
    <property type="term" value="P:mitotic DNA integrity checkpoint signaling"/>
    <property type="evidence" value="ECO:0007669"/>
    <property type="project" value="TreeGrafter"/>
</dbReference>
<evidence type="ECO:0000313" key="1">
    <source>
        <dbReference type="EMBL" id="GBP49984.1"/>
    </source>
</evidence>
<dbReference type="OrthoDB" id="616263at2759"/>
<gene>
    <name evidence="1" type="primary">SETMAR</name>
    <name evidence="1" type="ORF">EVAR_37069_1</name>
</gene>
<dbReference type="GO" id="GO:0044547">
    <property type="term" value="F:DNA topoisomerase binding"/>
    <property type="evidence" value="ECO:0007669"/>
    <property type="project" value="TreeGrafter"/>
</dbReference>
<dbReference type="GO" id="GO:0015074">
    <property type="term" value="P:DNA integration"/>
    <property type="evidence" value="ECO:0007669"/>
    <property type="project" value="TreeGrafter"/>
</dbReference>
<dbReference type="GO" id="GO:0003690">
    <property type="term" value="F:double-stranded DNA binding"/>
    <property type="evidence" value="ECO:0007669"/>
    <property type="project" value="TreeGrafter"/>
</dbReference>
<dbReference type="EMBL" id="BGZK01000555">
    <property type="protein sequence ID" value="GBP49984.1"/>
    <property type="molecule type" value="Genomic_DNA"/>
</dbReference>
<dbReference type="GO" id="GO:0000014">
    <property type="term" value="F:single-stranded DNA endodeoxyribonuclease activity"/>
    <property type="evidence" value="ECO:0007669"/>
    <property type="project" value="TreeGrafter"/>
</dbReference>
<keyword evidence="1" id="KW-0808">Transferase</keyword>
<dbReference type="GO" id="GO:0031297">
    <property type="term" value="P:replication fork processing"/>
    <property type="evidence" value="ECO:0007669"/>
    <property type="project" value="TreeGrafter"/>
</dbReference>
<dbReference type="Proteomes" id="UP000299102">
    <property type="component" value="Unassembled WGS sequence"/>
</dbReference>
<dbReference type="GO" id="GO:0003697">
    <property type="term" value="F:single-stranded DNA binding"/>
    <property type="evidence" value="ECO:0007669"/>
    <property type="project" value="TreeGrafter"/>
</dbReference>
<dbReference type="GO" id="GO:0005634">
    <property type="term" value="C:nucleus"/>
    <property type="evidence" value="ECO:0007669"/>
    <property type="project" value="TreeGrafter"/>
</dbReference>
<dbReference type="AlphaFoldDB" id="A0A4C1WIM4"/>
<dbReference type="GO" id="GO:0000729">
    <property type="term" value="P:DNA double-strand break processing"/>
    <property type="evidence" value="ECO:0007669"/>
    <property type="project" value="TreeGrafter"/>
</dbReference>
<proteinExistence type="predicted"/>
<dbReference type="GO" id="GO:0046975">
    <property type="term" value="F:histone H3K36 methyltransferase activity"/>
    <property type="evidence" value="ECO:0007669"/>
    <property type="project" value="TreeGrafter"/>
</dbReference>
<dbReference type="GO" id="GO:0000793">
    <property type="term" value="C:condensed chromosome"/>
    <property type="evidence" value="ECO:0007669"/>
    <property type="project" value="TreeGrafter"/>
</dbReference>
<keyword evidence="1" id="KW-0489">Methyltransferase</keyword>
<comment type="caution">
    <text evidence="1">The sequence shown here is derived from an EMBL/GenBank/DDBJ whole genome shotgun (WGS) entry which is preliminary data.</text>
</comment>
<accession>A0A4C1WIM4</accession>
<dbReference type="PANTHER" id="PTHR46060">
    <property type="entry name" value="MARINER MOS1 TRANSPOSASE-LIKE PROTEIN"/>
    <property type="match status" value="1"/>
</dbReference>
<dbReference type="GO" id="GO:0042800">
    <property type="term" value="F:histone H3K4 methyltransferase activity"/>
    <property type="evidence" value="ECO:0007669"/>
    <property type="project" value="TreeGrafter"/>
</dbReference>
<organism evidence="1 2">
    <name type="scientific">Eumeta variegata</name>
    <name type="common">Bagworm moth</name>
    <name type="synonym">Eumeta japonica</name>
    <dbReference type="NCBI Taxonomy" id="151549"/>
    <lineage>
        <taxon>Eukaryota</taxon>
        <taxon>Metazoa</taxon>
        <taxon>Ecdysozoa</taxon>
        <taxon>Arthropoda</taxon>
        <taxon>Hexapoda</taxon>
        <taxon>Insecta</taxon>
        <taxon>Pterygota</taxon>
        <taxon>Neoptera</taxon>
        <taxon>Endopterygota</taxon>
        <taxon>Lepidoptera</taxon>
        <taxon>Glossata</taxon>
        <taxon>Ditrysia</taxon>
        <taxon>Tineoidea</taxon>
        <taxon>Psychidae</taxon>
        <taxon>Oiketicinae</taxon>
        <taxon>Eumeta</taxon>
    </lineage>
</organism>
<name>A0A4C1WIM4_EUMVA</name>
<evidence type="ECO:0000313" key="2">
    <source>
        <dbReference type="Proteomes" id="UP000299102"/>
    </source>
</evidence>
<keyword evidence="2" id="KW-1185">Reference proteome</keyword>
<dbReference type="PANTHER" id="PTHR46060:SF2">
    <property type="entry name" value="HISTONE-LYSINE N-METHYLTRANSFERASE SETMAR"/>
    <property type="match status" value="1"/>
</dbReference>
<dbReference type="InterPro" id="IPR036397">
    <property type="entry name" value="RNaseH_sf"/>
</dbReference>
<sequence length="127" mass="14852">MSFNRQVKLSNRTADEIQARRREKRLYLSNRKDMVLHHNNPRRHISLATQQIMREFGLEVLMHPPYNLNLTTLDFHLFRSLQNSLVLVQPAIVLAHRCPERVLIGLNAIQSVVACHGYCAIWDLRTI</sequence>
<protein>
    <submittedName>
        <fullName evidence="1">Histone-lysine N-methyltransferase SETMAR</fullName>
    </submittedName>
</protein>
<reference evidence="1 2" key="1">
    <citation type="journal article" date="2019" name="Commun. Biol.">
        <title>The bagworm genome reveals a unique fibroin gene that provides high tensile strength.</title>
        <authorList>
            <person name="Kono N."/>
            <person name="Nakamura H."/>
            <person name="Ohtoshi R."/>
            <person name="Tomita M."/>
            <person name="Numata K."/>
            <person name="Arakawa K."/>
        </authorList>
    </citation>
    <scope>NUCLEOTIDE SEQUENCE [LARGE SCALE GENOMIC DNA]</scope>
</reference>
<dbReference type="STRING" id="151549.A0A4C1WIM4"/>
<dbReference type="InterPro" id="IPR052709">
    <property type="entry name" value="Transposase-MT_Hybrid"/>
</dbReference>
<dbReference type="GO" id="GO:0032259">
    <property type="term" value="P:methylation"/>
    <property type="evidence" value="ECO:0007669"/>
    <property type="project" value="UniProtKB-KW"/>
</dbReference>